<gene>
    <name evidence="1" type="ORF">M9458_015148</name>
</gene>
<reference evidence="1 2" key="1">
    <citation type="submission" date="2024-05" db="EMBL/GenBank/DDBJ databases">
        <title>Genome sequencing and assembly of Indian major carp, Cirrhinus mrigala (Hamilton, 1822).</title>
        <authorList>
            <person name="Mohindra V."/>
            <person name="Chowdhury L.M."/>
            <person name="Lal K."/>
            <person name="Jena J.K."/>
        </authorList>
    </citation>
    <scope>NUCLEOTIDE SEQUENCE [LARGE SCALE GENOMIC DNA]</scope>
    <source>
        <strain evidence="1">CM1030</strain>
        <tissue evidence="1">Blood</tissue>
    </source>
</reference>
<feature type="non-terminal residue" evidence="1">
    <location>
        <position position="1"/>
    </location>
</feature>
<sequence>EMEKHLRLLAELTPAWLTVHPIRKDMYLKLNKTMDLNIVLDKLNQKKKEEERI</sequence>
<protein>
    <recommendedName>
        <fullName evidence="3">DNA replication factor Cdt1</fullName>
    </recommendedName>
</protein>
<organism evidence="1 2">
    <name type="scientific">Cirrhinus mrigala</name>
    <name type="common">Mrigala</name>
    <dbReference type="NCBI Taxonomy" id="683832"/>
    <lineage>
        <taxon>Eukaryota</taxon>
        <taxon>Metazoa</taxon>
        <taxon>Chordata</taxon>
        <taxon>Craniata</taxon>
        <taxon>Vertebrata</taxon>
        <taxon>Euteleostomi</taxon>
        <taxon>Actinopterygii</taxon>
        <taxon>Neopterygii</taxon>
        <taxon>Teleostei</taxon>
        <taxon>Ostariophysi</taxon>
        <taxon>Cypriniformes</taxon>
        <taxon>Cyprinidae</taxon>
        <taxon>Labeoninae</taxon>
        <taxon>Labeonini</taxon>
        <taxon>Cirrhinus</taxon>
    </lineage>
</organism>
<dbReference type="Gene3D" id="1.10.10.1420">
    <property type="entry name" value="DNA replication factor Cdt1, C-terminal WH domain"/>
    <property type="match status" value="1"/>
</dbReference>
<dbReference type="PANTHER" id="PTHR28637:SF1">
    <property type="entry name" value="DNA REPLICATION FACTOR CDT1"/>
    <property type="match status" value="1"/>
</dbReference>
<name>A0ABD0QPB7_CIRMR</name>
<keyword evidence="2" id="KW-1185">Reference proteome</keyword>
<evidence type="ECO:0000313" key="1">
    <source>
        <dbReference type="EMBL" id="KAL0188049.1"/>
    </source>
</evidence>
<dbReference type="InterPro" id="IPR045173">
    <property type="entry name" value="Cdt1"/>
</dbReference>
<dbReference type="InterPro" id="IPR038090">
    <property type="entry name" value="Cdt1_C_WH_dom_sf"/>
</dbReference>
<evidence type="ECO:0008006" key="3">
    <source>
        <dbReference type="Google" id="ProtNLM"/>
    </source>
</evidence>
<proteinExistence type="predicted"/>
<dbReference type="Proteomes" id="UP001529510">
    <property type="component" value="Unassembled WGS sequence"/>
</dbReference>
<evidence type="ECO:0000313" key="2">
    <source>
        <dbReference type="Proteomes" id="UP001529510"/>
    </source>
</evidence>
<accession>A0ABD0QPB7</accession>
<dbReference type="EMBL" id="JAMKFB020000007">
    <property type="protein sequence ID" value="KAL0188049.1"/>
    <property type="molecule type" value="Genomic_DNA"/>
</dbReference>
<dbReference type="AlphaFoldDB" id="A0ABD0QPB7"/>
<comment type="caution">
    <text evidence="1">The sequence shown here is derived from an EMBL/GenBank/DDBJ whole genome shotgun (WGS) entry which is preliminary data.</text>
</comment>
<dbReference type="PANTHER" id="PTHR28637">
    <property type="entry name" value="DNA REPLICATION FACTOR CDT1"/>
    <property type="match status" value="1"/>
</dbReference>